<gene>
    <name evidence="2" type="ORF">Q4T40_21235</name>
</gene>
<dbReference type="InterPro" id="IPR014794">
    <property type="entry name" value="DUF1779"/>
</dbReference>
<dbReference type="Pfam" id="PF08680">
    <property type="entry name" value="DUF1779"/>
    <property type="match status" value="1"/>
</dbReference>
<keyword evidence="3" id="KW-1185">Reference proteome</keyword>
<keyword evidence="1" id="KW-0732">Signal</keyword>
<dbReference type="RefSeq" id="WP_413782207.1">
    <property type="nucleotide sequence ID" value="NZ_JAUOZS010000001.1"/>
</dbReference>
<dbReference type="InterPro" id="IPR036209">
    <property type="entry name" value="YwmB-like_sf"/>
</dbReference>
<name>A0ABU3P420_9FIRM</name>
<feature type="signal peptide" evidence="1">
    <location>
        <begin position="1"/>
        <end position="24"/>
    </location>
</feature>
<sequence>MRRSICYALMAGFLFLSLFVWVQAGDAVHATRVGLLSEAMEATGAVTETVAFNAWSELPDAELSDDELKRVVRASMAKLGYAKGQYDLKLTRSERHRLVRAEASGSGRRIAVIAQIVYPVWDRKRPEAYLVVNTESQAAEADISLLRSRVADAGACGGGSARISTCLVGWLDGKLDKEKWPEKLHAAGQVLGATDAELTVQPGYAGMTGFSPELPESIVVGDKRININLAIRYSPYDNRTYVVIASPVITGEY</sequence>
<evidence type="ECO:0000313" key="2">
    <source>
        <dbReference type="EMBL" id="MDT8903761.1"/>
    </source>
</evidence>
<evidence type="ECO:0000256" key="1">
    <source>
        <dbReference type="SAM" id="SignalP"/>
    </source>
</evidence>
<organism evidence="2 3">
    <name type="scientific">Anaeroselena agilis</name>
    <dbReference type="NCBI Taxonomy" id="3063788"/>
    <lineage>
        <taxon>Bacteria</taxon>
        <taxon>Bacillati</taxon>
        <taxon>Bacillota</taxon>
        <taxon>Negativicutes</taxon>
        <taxon>Acetonemataceae</taxon>
        <taxon>Anaeroselena</taxon>
    </lineage>
</organism>
<dbReference type="Proteomes" id="UP001254848">
    <property type="component" value="Unassembled WGS sequence"/>
</dbReference>
<protein>
    <submittedName>
        <fullName evidence="2">YwmB family TATA-box binding protein</fullName>
    </submittedName>
</protein>
<dbReference type="Gene3D" id="3.30.360.40">
    <property type="entry name" value="YwmB-like"/>
    <property type="match status" value="1"/>
</dbReference>
<proteinExistence type="predicted"/>
<feature type="chain" id="PRO_5046157904" evidence="1">
    <location>
        <begin position="25"/>
        <end position="253"/>
    </location>
</feature>
<evidence type="ECO:0000313" key="3">
    <source>
        <dbReference type="Proteomes" id="UP001254848"/>
    </source>
</evidence>
<comment type="caution">
    <text evidence="2">The sequence shown here is derived from an EMBL/GenBank/DDBJ whole genome shotgun (WGS) entry which is preliminary data.</text>
</comment>
<accession>A0ABU3P420</accession>
<reference evidence="2 3" key="1">
    <citation type="submission" date="2023-07" db="EMBL/GenBank/DDBJ databases">
        <title>The novel representative of Negativicutes class, Anaeroselena agilis gen. nov. sp. nov.</title>
        <authorList>
            <person name="Prokofeva M.I."/>
            <person name="Elcheninov A.G."/>
            <person name="Klyukina A."/>
            <person name="Kublanov I.V."/>
            <person name="Frolov E.N."/>
            <person name="Podosokorskaya O.A."/>
        </authorList>
    </citation>
    <scope>NUCLEOTIDE SEQUENCE [LARGE SCALE GENOMIC DNA]</scope>
    <source>
        <strain evidence="2 3">4137-cl</strain>
    </source>
</reference>
<dbReference type="EMBL" id="JAUOZS010000001">
    <property type="protein sequence ID" value="MDT8903761.1"/>
    <property type="molecule type" value="Genomic_DNA"/>
</dbReference>
<dbReference type="SUPFAM" id="SSF143842">
    <property type="entry name" value="YwmB-like"/>
    <property type="match status" value="1"/>
</dbReference>